<organism evidence="3 4">
    <name type="scientific">Tilletia caries</name>
    <name type="common">wheat bunt fungus</name>
    <dbReference type="NCBI Taxonomy" id="13290"/>
    <lineage>
        <taxon>Eukaryota</taxon>
        <taxon>Fungi</taxon>
        <taxon>Dikarya</taxon>
        <taxon>Basidiomycota</taxon>
        <taxon>Ustilaginomycotina</taxon>
        <taxon>Exobasidiomycetes</taxon>
        <taxon>Tilletiales</taxon>
        <taxon>Tilletiaceae</taxon>
        <taxon>Tilletia</taxon>
    </lineage>
</organism>
<dbReference type="EMBL" id="CAJHJG010002971">
    <property type="protein sequence ID" value="CAD6925133.1"/>
    <property type="molecule type" value="Genomic_DNA"/>
</dbReference>
<comment type="caution">
    <text evidence="3">The sequence shown here is derived from an EMBL/GenBank/DDBJ whole genome shotgun (WGS) entry which is preliminary data.</text>
</comment>
<dbReference type="EMBL" id="LWDD02000138">
    <property type="protein sequence ID" value="KAE8263482.1"/>
    <property type="molecule type" value="Genomic_DNA"/>
</dbReference>
<feature type="region of interest" description="Disordered" evidence="1">
    <location>
        <begin position="730"/>
        <end position="892"/>
    </location>
</feature>
<accession>A0A177V531</accession>
<feature type="region of interest" description="Disordered" evidence="1">
    <location>
        <begin position="94"/>
        <end position="116"/>
    </location>
</feature>
<feature type="compositionally biased region" description="Low complexity" evidence="1">
    <location>
        <begin position="841"/>
        <end position="854"/>
    </location>
</feature>
<sequence length="892" mass="95278">MPSTPRILPLGSLSISSGSHSNKRAVPEPEVKVKQETTTTSTKRTHGTFDDSRYITSLNDPRLTQVLEYAPHSQTDTCPGIVLLDPLNRPLSPSNSGCSKSFQRSSSPASVLSRATPSPFLMPSPYQAFFNATPTSRAEPSTPGSFETHFSNFTATIATPTTSSSMTNEVQRPSPSRWFSTVGQAGSSSCTGEPQANSGMLSPFNAYQLMLQRRPGLEISGPSRPQSARPASTDPDDVRLPSRLGHKRKTSLQDNPMAAVRPKYSNSSGVPVEGAKAPFSTVKSGRFWDITPQPNHKRGFFDGTSASLSSTTPIAEHMANRVGPPPGMPAWVHLPISDALRPGAQRNGSVASERSVVSLASAVDSTEAGDSTIQTPQQGLTLQAESLETPGDGDDISGQDTVGKSPAVQALLETAQTMPRSQSFSGFTKKIITQTQMGDNTASMQPTRPELDATSPVDQGKDVVRSGFFSRMVRSSSASSSMNIFIGSPQLRGFLKDSPQSRCATPVRSSEVSEGVQVHCEAADKDRSEVERLSGGERQAANADLESGLNIRYEMARRCAGSIAKPQLTVDEIDMKELKSAMASVSPSQPSRRPPLKIVRPKPRRSSLSPIMHHPANQLLSPLTPISPDENTTPTGQQESTRGFQEDEQVLDGSRTRPSLLQRRRLSSGNPLDLPTLTFHQDAQAARAKSPGVAPLGDIQLSGDVNRAPRKGLVPGAAQELVAKESCGERITASTNGTRTKSQRPALKPSPPIAITPARPWSTTGTRMVTATPSRVFDETNKIRSSVASQTDGPKGSQQSQRMEAKGQGKLRFSSSVTNSNGTQRLDRPTPSPYVPRANQALLARARSPAPLRSQGSKQGGTAASPLDPQIKGKAKMCSTDKGKKGITTLSK</sequence>
<evidence type="ECO:0000313" key="4">
    <source>
        <dbReference type="Proteomes" id="UP000077671"/>
    </source>
</evidence>
<evidence type="ECO:0000313" key="5">
    <source>
        <dbReference type="Proteomes" id="UP000836402"/>
    </source>
</evidence>
<dbReference type="AlphaFoldDB" id="A0A177V531"/>
<reference evidence="3" key="1">
    <citation type="submission" date="2016-04" db="EMBL/GenBank/DDBJ databases">
        <authorList>
            <person name="Nguyen H.D."/>
            <person name="Kesanakurti P."/>
            <person name="Cullis J."/>
            <person name="Levesque C.A."/>
            <person name="Hambleton S."/>
        </authorList>
    </citation>
    <scope>NUCLEOTIDE SEQUENCE</scope>
    <source>
        <strain evidence="3">DAOMC 238032</strain>
    </source>
</reference>
<feature type="region of interest" description="Disordered" evidence="1">
    <location>
        <begin position="580"/>
        <end position="673"/>
    </location>
</feature>
<feature type="compositionally biased region" description="Low complexity" evidence="1">
    <location>
        <begin position="7"/>
        <end position="20"/>
    </location>
</feature>
<keyword evidence="5" id="KW-1185">Reference proteome</keyword>
<dbReference type="Proteomes" id="UP000836402">
    <property type="component" value="Unassembled WGS sequence"/>
</dbReference>
<feature type="compositionally biased region" description="Polar residues" evidence="1">
    <location>
        <begin position="629"/>
        <end position="643"/>
    </location>
</feature>
<feature type="compositionally biased region" description="Polar residues" evidence="1">
    <location>
        <begin position="168"/>
        <end position="200"/>
    </location>
</feature>
<feature type="region of interest" description="Disordered" evidence="1">
    <location>
        <begin position="157"/>
        <end position="201"/>
    </location>
</feature>
<dbReference type="Proteomes" id="UP000077671">
    <property type="component" value="Unassembled WGS sequence"/>
</dbReference>
<evidence type="ECO:0000313" key="2">
    <source>
        <dbReference type="EMBL" id="CAD6925133.1"/>
    </source>
</evidence>
<gene>
    <name evidence="3" type="ORF">A4X03_0g1647</name>
    <name evidence="2" type="ORF">JKIAZH3_G1565</name>
</gene>
<proteinExistence type="predicted"/>
<feature type="compositionally biased region" description="Low complexity" evidence="1">
    <location>
        <begin position="157"/>
        <end position="167"/>
    </location>
</feature>
<feature type="region of interest" description="Disordered" evidence="1">
    <location>
        <begin position="1"/>
        <end position="49"/>
    </location>
</feature>
<evidence type="ECO:0000313" key="3">
    <source>
        <dbReference type="EMBL" id="KAE8263482.1"/>
    </source>
</evidence>
<reference evidence="2" key="3">
    <citation type="submission" date="2020-10" db="EMBL/GenBank/DDBJ databases">
        <authorList>
            <person name="Sedaghatjoo S."/>
        </authorList>
    </citation>
    <scope>NUCLEOTIDE SEQUENCE</scope>
    <source>
        <strain evidence="2">AZH3</strain>
    </source>
</reference>
<feature type="compositionally biased region" description="Polar residues" evidence="1">
    <location>
        <begin position="783"/>
        <end position="802"/>
    </location>
</feature>
<feature type="region of interest" description="Disordered" evidence="1">
    <location>
        <begin position="439"/>
        <end position="459"/>
    </location>
</feature>
<feature type="compositionally biased region" description="Basic and acidic residues" evidence="1">
    <location>
        <begin position="25"/>
        <end position="35"/>
    </location>
</feature>
<reference evidence="3" key="2">
    <citation type="journal article" date="2019" name="IMA Fungus">
        <title>Genome sequencing and comparison of five Tilletia species to identify candidate genes for the detection of regulated species infecting wheat.</title>
        <authorList>
            <person name="Nguyen H.D.T."/>
            <person name="Sultana T."/>
            <person name="Kesanakurti P."/>
            <person name="Hambleton S."/>
        </authorList>
    </citation>
    <scope>NUCLEOTIDE SEQUENCE</scope>
    <source>
        <strain evidence="3">DAOMC 238032</strain>
    </source>
</reference>
<evidence type="ECO:0000256" key="1">
    <source>
        <dbReference type="SAM" id="MobiDB-lite"/>
    </source>
</evidence>
<feature type="region of interest" description="Disordered" evidence="1">
    <location>
        <begin position="217"/>
        <end position="272"/>
    </location>
</feature>
<feature type="compositionally biased region" description="Polar residues" evidence="1">
    <location>
        <begin position="761"/>
        <end position="773"/>
    </location>
</feature>
<feature type="compositionally biased region" description="Polar residues" evidence="1">
    <location>
        <begin position="813"/>
        <end position="824"/>
    </location>
</feature>
<name>A0A177V531_9BASI</name>
<protein>
    <submittedName>
        <fullName evidence="3">Uncharacterized protein</fullName>
    </submittedName>
</protein>